<dbReference type="Gene3D" id="3.40.50.12780">
    <property type="entry name" value="N-terminal domain of ligase-like"/>
    <property type="match status" value="1"/>
</dbReference>
<keyword evidence="4" id="KW-0436">Ligase</keyword>
<dbReference type="PANTHER" id="PTHR45527">
    <property type="entry name" value="NONRIBOSOMAL PEPTIDE SYNTHETASE"/>
    <property type="match status" value="1"/>
</dbReference>
<dbReference type="Pfam" id="PF00501">
    <property type="entry name" value="AMP-binding"/>
    <property type="match status" value="1"/>
</dbReference>
<dbReference type="RefSeq" id="WP_197690214.1">
    <property type="nucleotide sequence ID" value="NZ_JADQUD010000032.1"/>
</dbReference>
<evidence type="ECO:0000259" key="6">
    <source>
        <dbReference type="PROSITE" id="PS50075"/>
    </source>
</evidence>
<dbReference type="SUPFAM" id="SSF56801">
    <property type="entry name" value="Acetyl-CoA synthetase-like"/>
    <property type="match status" value="1"/>
</dbReference>
<dbReference type="InterPro" id="IPR036736">
    <property type="entry name" value="ACP-like_sf"/>
</dbReference>
<dbReference type="NCBIfam" id="TIGR01733">
    <property type="entry name" value="AA-adenyl-dom"/>
    <property type="match status" value="1"/>
</dbReference>
<dbReference type="InterPro" id="IPR045851">
    <property type="entry name" value="AMP-bd_C_sf"/>
</dbReference>
<dbReference type="SMART" id="SM00823">
    <property type="entry name" value="PKS_PP"/>
    <property type="match status" value="3"/>
</dbReference>
<reference evidence="7 8" key="1">
    <citation type="journal article" date="2020" name="J. Clin. Microbiol.">
        <title>Assessing the Genetic Diversity of Austrian Corynebacterium diphtheriae Clinical Isolates, 2011-2019.</title>
        <authorList>
            <person name="Schaeffer J."/>
            <person name="Huhulescu S."/>
            <person name="Stoeger A."/>
            <person name="Allerberger F."/>
            <person name="Ruppitsch W."/>
        </authorList>
    </citation>
    <scope>NUCLEOTIDE SEQUENCE [LARGE SCALE GENOMIC DNA]</scope>
    <source>
        <strain evidence="7 8">04-17</strain>
    </source>
</reference>
<dbReference type="Pfam" id="PF00668">
    <property type="entry name" value="Condensation"/>
    <property type="match status" value="1"/>
</dbReference>
<comment type="cofactor">
    <cofactor evidence="1">
        <name>pantetheine 4'-phosphate</name>
        <dbReference type="ChEBI" id="CHEBI:47942"/>
    </cofactor>
</comment>
<dbReference type="Proteomes" id="UP000615580">
    <property type="component" value="Unassembled WGS sequence"/>
</dbReference>
<dbReference type="PANTHER" id="PTHR45527:SF10">
    <property type="entry name" value="PYOCHELIN SYNTHASE PCHF"/>
    <property type="match status" value="1"/>
</dbReference>
<evidence type="ECO:0000256" key="1">
    <source>
        <dbReference type="ARBA" id="ARBA00001957"/>
    </source>
</evidence>
<feature type="region of interest" description="Disordered" evidence="5">
    <location>
        <begin position="1027"/>
        <end position="1047"/>
    </location>
</feature>
<dbReference type="Gene3D" id="3.30.559.30">
    <property type="entry name" value="Nonribosomal peptide synthetase, condensation domain"/>
    <property type="match status" value="2"/>
</dbReference>
<accession>A0ABS0LDA4</accession>
<feature type="domain" description="Carrier" evidence="6">
    <location>
        <begin position="1"/>
        <end position="74"/>
    </location>
</feature>
<proteinExistence type="predicted"/>
<dbReference type="InterPro" id="IPR006162">
    <property type="entry name" value="Ppantetheine_attach_site"/>
</dbReference>
<dbReference type="Gene3D" id="3.30.300.30">
    <property type="match status" value="1"/>
</dbReference>
<dbReference type="InterPro" id="IPR009081">
    <property type="entry name" value="PP-bd_ACP"/>
</dbReference>
<evidence type="ECO:0000313" key="8">
    <source>
        <dbReference type="Proteomes" id="UP000615580"/>
    </source>
</evidence>
<dbReference type="InterPro" id="IPR000873">
    <property type="entry name" value="AMP-dep_synth/lig_dom"/>
</dbReference>
<dbReference type="InterPro" id="IPR020845">
    <property type="entry name" value="AMP-binding_CS"/>
</dbReference>
<dbReference type="PROSITE" id="PS50075">
    <property type="entry name" value="CARRIER"/>
    <property type="match status" value="2"/>
</dbReference>
<dbReference type="Pfam" id="PF00550">
    <property type="entry name" value="PP-binding"/>
    <property type="match status" value="2"/>
</dbReference>
<feature type="domain" description="Carrier" evidence="6">
    <location>
        <begin position="1620"/>
        <end position="1696"/>
    </location>
</feature>
<protein>
    <submittedName>
        <fullName evidence="7">Amino acid adenylation domain-containing protein</fullName>
    </submittedName>
</protein>
<evidence type="ECO:0000256" key="5">
    <source>
        <dbReference type="SAM" id="MobiDB-lite"/>
    </source>
</evidence>
<dbReference type="EMBL" id="JADQUG010000033">
    <property type="protein sequence ID" value="MBG9354606.1"/>
    <property type="molecule type" value="Genomic_DNA"/>
</dbReference>
<dbReference type="PROSITE" id="PS00455">
    <property type="entry name" value="AMP_BINDING"/>
    <property type="match status" value="1"/>
</dbReference>
<keyword evidence="8" id="KW-1185">Reference proteome</keyword>
<dbReference type="InterPro" id="IPR001242">
    <property type="entry name" value="Condensation_dom"/>
</dbReference>
<organism evidence="7 8">
    <name type="scientific">Corynebacterium belfantii</name>
    <dbReference type="NCBI Taxonomy" id="2014537"/>
    <lineage>
        <taxon>Bacteria</taxon>
        <taxon>Bacillati</taxon>
        <taxon>Actinomycetota</taxon>
        <taxon>Actinomycetes</taxon>
        <taxon>Mycobacteriales</taxon>
        <taxon>Corynebacteriaceae</taxon>
        <taxon>Corynebacterium</taxon>
    </lineage>
</organism>
<name>A0ABS0LDA4_9CORY</name>
<evidence type="ECO:0000256" key="3">
    <source>
        <dbReference type="ARBA" id="ARBA00022553"/>
    </source>
</evidence>
<dbReference type="InterPro" id="IPR023213">
    <property type="entry name" value="CAT-like_dom_sf"/>
</dbReference>
<dbReference type="SUPFAM" id="SSF52777">
    <property type="entry name" value="CoA-dependent acyltransferases"/>
    <property type="match status" value="4"/>
</dbReference>
<dbReference type="Gene3D" id="3.30.559.10">
    <property type="entry name" value="Chloramphenicol acetyltransferase-like domain"/>
    <property type="match status" value="2"/>
</dbReference>
<evidence type="ECO:0000256" key="4">
    <source>
        <dbReference type="ARBA" id="ARBA00022598"/>
    </source>
</evidence>
<gene>
    <name evidence="7" type="ORF">I4J41_08390</name>
</gene>
<dbReference type="PROSITE" id="PS00012">
    <property type="entry name" value="PHOSPHOPANTETHEINE"/>
    <property type="match status" value="2"/>
</dbReference>
<dbReference type="InterPro" id="IPR020806">
    <property type="entry name" value="PKS_PP-bd"/>
</dbReference>
<dbReference type="InterPro" id="IPR010071">
    <property type="entry name" value="AA_adenyl_dom"/>
</dbReference>
<keyword evidence="3" id="KW-0597">Phosphoprotein</keyword>
<evidence type="ECO:0000313" key="7">
    <source>
        <dbReference type="EMBL" id="MBG9354606.1"/>
    </source>
</evidence>
<keyword evidence="2" id="KW-0596">Phosphopantetheine</keyword>
<dbReference type="Gene3D" id="1.10.1200.10">
    <property type="entry name" value="ACP-like"/>
    <property type="match status" value="2"/>
</dbReference>
<evidence type="ECO:0000256" key="2">
    <source>
        <dbReference type="ARBA" id="ARBA00022450"/>
    </source>
</evidence>
<dbReference type="SUPFAM" id="SSF47336">
    <property type="entry name" value="ACP-like"/>
    <property type="match status" value="2"/>
</dbReference>
<dbReference type="InterPro" id="IPR042099">
    <property type="entry name" value="ANL_N_sf"/>
</dbReference>
<sequence length="1726" mass="187451">MNSTTTTDTITEILTSIYGPIDPQQPLSHLGIDSMTAVRLQREIHHATGIYLPLITFIGDATVATLARAVDNAEPTPLETSTRTTPTNGRTMTPVQATYWVGRQPDYALGGIATRFYMEHDITIDGPMDEWIDALRRSWNTVVQRHGMLRATVDRDGKITIADTVTEHTFPVHSADHAAEVRERLAHRTADLGTWPVHDIELTTITATTVRIHCGFDVILIDYPSIMRVLDDWGRALAGYDLGAEDTSFSDLIAQGIAEPLPSDEAYWRERAPRLLPGPLDLAEITYNAATTPEFHRHTRTIAAQQWKRFVDNAHAHGTNASSALLAVAAHSLRHVGPRRSFALGATFFSPDVLEHGPVGDFTRTGVVELPDTVGTFAQQASAAQHELWEAFDHASVTSADIMRWRNSHTTGHALPDYPVVFTSALGHGDSADWLGVMTWGVSQTPQVLMDLLHWESDDDLVLAWDCVDAALPENFADNAIDIAYAVIQQLTDPAAWTDSTVVADPWLRMPEPMELIGESELIDAPLRAQHEAAPEARAVIAGEQSWTRAELDHHSERLAAAVARAAHDHDVVRADAPVLVMMQKSCMQVAAVCAVVRAGLAYIPVDPSWPMERVQSVMQRSGAVVCLADEGVAIPEGLHRIPLSEQGAEATGCLGRQAQPEDLAYVIFTSGSTGQPKGVAIEHRAARTTIDDVNQRFEITDTDVVLGLSALSFDLSVWDIFGGLGAGATLVLPEEDRLRDPSYWLDLCDRHGITVWNSAPPLLEMLVDYAEIDPAAAAHALRNLRMVILSGDWIPVTLPRRLKQFAPNATVMSLGGATEASIWSICHRTSDEDEHGPSIPYGRALRGQWFRILDTEGVPVPLGTPGILHIGGHGVARGYLGDPKRTAERFRDHPRFGERLYDTGDEGMWLPNGEIRFLGRVDRQVKINGFRIELGEVDAALARCASVKSAISAAPQDASGRKRLLGHIVPVHPERFDDSVLRRELAEHLPSYMIPSRFVVHDHLPVTDNGKMDHKALPNPWCAETAPEPQVEPEPEVLPELDRGSATPTELGINSLDIVRLANRIEDATGTRPSLATLLNQPWQESLAMAEVSETQQALASEQKLELVPDRDREVIDVVGAGMALGARIRAEVPISEEPVEEQFVQVGQWLKQLRAVVEPAGCMQVTPPSGNILCAIDITPGEKADMPDHAPLTPLQLGYLVGRADTWLGEPVAPHYYTEVEVADLDVAALQRALDEVVRAHPALMLGVRDDGNQGLSEALRPQVMVTDLRDHPDLDGELERIRAVGCAGVSDPLGTAWFQLRATLLPAATRLHLSIDMLFCDVVGAGVLVSDLQRAYKGETLEPEQRSFLEFAQRVAQNSGAQITAGASDAQPLPAVIGPWQQPTSARFERIRTEITSDVADGLSRAAATMGVTLDALMATIISTTAGAITGSPAQPIVATVLARPRGFERTVGEFTSTVRVVPDQGDFVARAQSATHTLVAATDRALRCESEPRQGSAEVTPIVYSSGLHAVGDQSEVLGMWGKTIVAQSWTPQVLVDVQLFRTESGLALIVDYAVDALQLGAGRAFADGIVAALRQCAAGDAMDSIWPQLRVAGLRAVDTRWTAFDGDSAASSTKPDHLVEVDIVAQELGAVLGITLDAQSYDKGFFDVGASSVDLIAMRNALVERGYSLTLLDVFAHPSVLQLGRFIAPDTPITSQVTTDSAHQRGHRRRRIARALNGELS</sequence>
<comment type="caution">
    <text evidence="7">The sequence shown here is derived from an EMBL/GenBank/DDBJ whole genome shotgun (WGS) entry which is preliminary data.</text>
</comment>